<dbReference type="Proteomes" id="UP000241118">
    <property type="component" value="Unassembled WGS sequence"/>
</dbReference>
<keyword evidence="2" id="KW-1185">Reference proteome</keyword>
<accession>A0A2P8I4D9</accession>
<dbReference type="EMBL" id="PYAX01000009">
    <property type="protein sequence ID" value="PSL53332.1"/>
    <property type="molecule type" value="Genomic_DNA"/>
</dbReference>
<reference evidence="1 2" key="1">
    <citation type="submission" date="2018-03" db="EMBL/GenBank/DDBJ databases">
        <title>Genomic Encyclopedia of Type Strains, Phase III (KMG-III): the genomes of soil and plant-associated and newly described type strains.</title>
        <authorList>
            <person name="Whitman W."/>
        </authorList>
    </citation>
    <scope>NUCLEOTIDE SEQUENCE [LARGE SCALE GENOMIC DNA]</scope>
    <source>
        <strain evidence="1 2">CGMCC 4.7097</strain>
    </source>
</reference>
<protein>
    <submittedName>
        <fullName evidence="1">Uncharacterized protein</fullName>
    </submittedName>
</protein>
<sequence>MADMVAALGVTELALERAHGVVTVRRKNPNDAATARIEAYVVLVEETGDAWATKPREPHRHPDDRGRTVRSLFRFTLTGDAGWGCSGSHHPRGSKLVRRLSSALVAIIGALSLVTLPSTAQAAGRADSPVGNQASGLECTIYPYWTYPPAYSGSCVSPRPSYSSTIHFRVQSPTPGATYSWSLSGAPLPSSCTSTSSTCTVVVNTTRTDRYVTATVTSSDGVLTSDAWALAACPGPTGVEFC</sequence>
<evidence type="ECO:0000313" key="2">
    <source>
        <dbReference type="Proteomes" id="UP000241118"/>
    </source>
</evidence>
<evidence type="ECO:0000313" key="1">
    <source>
        <dbReference type="EMBL" id="PSL53332.1"/>
    </source>
</evidence>
<name>A0A2P8I4D9_SACCR</name>
<comment type="caution">
    <text evidence="1">The sequence shown here is derived from an EMBL/GenBank/DDBJ whole genome shotgun (WGS) entry which is preliminary data.</text>
</comment>
<dbReference type="AlphaFoldDB" id="A0A2P8I4D9"/>
<organism evidence="1 2">
    <name type="scientific">Saccharothrix carnea</name>
    <dbReference type="NCBI Taxonomy" id="1280637"/>
    <lineage>
        <taxon>Bacteria</taxon>
        <taxon>Bacillati</taxon>
        <taxon>Actinomycetota</taxon>
        <taxon>Actinomycetes</taxon>
        <taxon>Pseudonocardiales</taxon>
        <taxon>Pseudonocardiaceae</taxon>
        <taxon>Saccharothrix</taxon>
    </lineage>
</organism>
<proteinExistence type="predicted"/>
<gene>
    <name evidence="1" type="ORF">B0I31_109122</name>
</gene>